<sequence length="205" mass="23244">YVDKGIEYVEQPYQGIYKPTPALGNCITEMLASADNRPLMVTFQASVIETNHDSIIVKPVDGSLELDSADKFYISNEENLELQIGDFVEISYNGEIMESYPAQLGEVYKITVIEQTEANAMWDRIPMVRIDGKLYYDTGRESIMDARCGTMDGEITSTVDGTEIPTEDNQSNFGSGFGYQYGADDTIEIYMNEKWFVFEYREESE</sequence>
<reference evidence="1" key="1">
    <citation type="journal article" date="2013" name="Environ. Microbiol.">
        <title>Microbiota from the distal guts of lean and obese adolescents exhibit partial functional redundancy besides clear differences in community structure.</title>
        <authorList>
            <person name="Ferrer M."/>
            <person name="Ruiz A."/>
            <person name="Lanza F."/>
            <person name="Haange S.B."/>
            <person name="Oberbach A."/>
            <person name="Till H."/>
            <person name="Bargiela R."/>
            <person name="Campoy C."/>
            <person name="Segura M.T."/>
            <person name="Richter M."/>
            <person name="von Bergen M."/>
            <person name="Seifert J."/>
            <person name="Suarez A."/>
        </authorList>
    </citation>
    <scope>NUCLEOTIDE SEQUENCE</scope>
</reference>
<dbReference type="AlphaFoldDB" id="K1SMG0"/>
<organism evidence="1">
    <name type="scientific">human gut metagenome</name>
    <dbReference type="NCBI Taxonomy" id="408170"/>
    <lineage>
        <taxon>unclassified sequences</taxon>
        <taxon>metagenomes</taxon>
        <taxon>organismal metagenomes</taxon>
    </lineage>
</organism>
<protein>
    <submittedName>
        <fullName evidence="1">Uncharacterized protein</fullName>
    </submittedName>
</protein>
<name>K1SMG0_9ZZZZ</name>
<accession>K1SMG0</accession>
<dbReference type="EMBL" id="AJWY01012948">
    <property type="protein sequence ID" value="EKC48496.1"/>
    <property type="molecule type" value="Genomic_DNA"/>
</dbReference>
<gene>
    <name evidence="1" type="ORF">LEA_18849</name>
</gene>
<comment type="caution">
    <text evidence="1">The sequence shown here is derived from an EMBL/GenBank/DDBJ whole genome shotgun (WGS) entry which is preliminary data.</text>
</comment>
<proteinExistence type="predicted"/>
<evidence type="ECO:0000313" key="1">
    <source>
        <dbReference type="EMBL" id="EKC48496.1"/>
    </source>
</evidence>
<feature type="non-terminal residue" evidence="1">
    <location>
        <position position="1"/>
    </location>
</feature>